<dbReference type="InterPro" id="IPR025919">
    <property type="entry name" value="Stimulus_sens_dom"/>
</dbReference>
<organism evidence="15 16">
    <name type="scientific">Fodinicurvata halophila</name>
    <dbReference type="NCBI Taxonomy" id="1419723"/>
    <lineage>
        <taxon>Bacteria</taxon>
        <taxon>Pseudomonadati</taxon>
        <taxon>Pseudomonadota</taxon>
        <taxon>Alphaproteobacteria</taxon>
        <taxon>Rhodospirillales</taxon>
        <taxon>Rhodovibrionaceae</taxon>
        <taxon>Fodinicurvata</taxon>
    </lineage>
</organism>
<dbReference type="InterPro" id="IPR036097">
    <property type="entry name" value="HisK_dim/P_sf"/>
</dbReference>
<evidence type="ECO:0000256" key="2">
    <source>
        <dbReference type="ARBA" id="ARBA00004370"/>
    </source>
</evidence>
<evidence type="ECO:0000256" key="9">
    <source>
        <dbReference type="ARBA" id="ARBA00023012"/>
    </source>
</evidence>
<evidence type="ECO:0000256" key="5">
    <source>
        <dbReference type="ARBA" id="ARBA00022679"/>
    </source>
</evidence>
<evidence type="ECO:0000259" key="13">
    <source>
        <dbReference type="PROSITE" id="PS50109"/>
    </source>
</evidence>
<dbReference type="Pfam" id="PF00672">
    <property type="entry name" value="HAMP"/>
    <property type="match status" value="1"/>
</dbReference>
<keyword evidence="4" id="KW-0597">Phosphoprotein</keyword>
<dbReference type="Proteomes" id="UP001595799">
    <property type="component" value="Unassembled WGS sequence"/>
</dbReference>
<dbReference type="Gene3D" id="1.10.287.130">
    <property type="match status" value="1"/>
</dbReference>
<keyword evidence="6 12" id="KW-0812">Transmembrane</keyword>
<dbReference type="InterPro" id="IPR003594">
    <property type="entry name" value="HATPase_dom"/>
</dbReference>
<dbReference type="SUPFAM" id="SSF158472">
    <property type="entry name" value="HAMP domain-like"/>
    <property type="match status" value="1"/>
</dbReference>
<feature type="domain" description="Histidine kinase" evidence="13">
    <location>
        <begin position="386"/>
        <end position="608"/>
    </location>
</feature>
<evidence type="ECO:0000313" key="16">
    <source>
        <dbReference type="Proteomes" id="UP001595799"/>
    </source>
</evidence>
<dbReference type="EMBL" id="JBHSCW010000006">
    <property type="protein sequence ID" value="MFC4352114.1"/>
    <property type="molecule type" value="Genomic_DNA"/>
</dbReference>
<keyword evidence="8 12" id="KW-1133">Transmembrane helix</keyword>
<gene>
    <name evidence="15" type="ORF">ACFOW6_11225</name>
</gene>
<accession>A0ABV8UNI2</accession>
<evidence type="ECO:0000256" key="10">
    <source>
        <dbReference type="ARBA" id="ARBA00023136"/>
    </source>
</evidence>
<dbReference type="InterPro" id="IPR050428">
    <property type="entry name" value="TCS_sensor_his_kinase"/>
</dbReference>
<keyword evidence="9" id="KW-0902">Two-component regulatory system</keyword>
<dbReference type="SUPFAM" id="SSF47384">
    <property type="entry name" value="Homodimeric domain of signal transducing histidine kinase"/>
    <property type="match status" value="1"/>
</dbReference>
<feature type="compositionally biased region" description="Acidic residues" evidence="11">
    <location>
        <begin position="27"/>
        <end position="38"/>
    </location>
</feature>
<protein>
    <recommendedName>
        <fullName evidence="3">histidine kinase</fullName>
        <ecNumber evidence="3">2.7.13.3</ecNumber>
    </recommendedName>
</protein>
<dbReference type="PANTHER" id="PTHR45436">
    <property type="entry name" value="SENSOR HISTIDINE KINASE YKOH"/>
    <property type="match status" value="1"/>
</dbReference>
<dbReference type="Pfam" id="PF00512">
    <property type="entry name" value="HisKA"/>
    <property type="match status" value="1"/>
</dbReference>
<reference evidence="16" key="1">
    <citation type="journal article" date="2019" name="Int. J. Syst. Evol. Microbiol.">
        <title>The Global Catalogue of Microorganisms (GCM) 10K type strain sequencing project: providing services to taxonomists for standard genome sequencing and annotation.</title>
        <authorList>
            <consortium name="The Broad Institute Genomics Platform"/>
            <consortium name="The Broad Institute Genome Sequencing Center for Infectious Disease"/>
            <person name="Wu L."/>
            <person name="Ma J."/>
        </authorList>
    </citation>
    <scope>NUCLEOTIDE SEQUENCE [LARGE SCALE GENOMIC DNA]</scope>
    <source>
        <strain evidence="16">CECT 8472</strain>
    </source>
</reference>
<dbReference type="SMART" id="SM00304">
    <property type="entry name" value="HAMP"/>
    <property type="match status" value="1"/>
</dbReference>
<comment type="catalytic activity">
    <reaction evidence="1">
        <text>ATP + protein L-histidine = ADP + protein N-phospho-L-histidine.</text>
        <dbReference type="EC" id="2.7.13.3"/>
    </reaction>
</comment>
<dbReference type="PROSITE" id="PS50109">
    <property type="entry name" value="HIS_KIN"/>
    <property type="match status" value="1"/>
</dbReference>
<dbReference type="SMART" id="SM00387">
    <property type="entry name" value="HATPase_c"/>
    <property type="match status" value="1"/>
</dbReference>
<dbReference type="CDD" id="cd06225">
    <property type="entry name" value="HAMP"/>
    <property type="match status" value="1"/>
</dbReference>
<feature type="transmembrane region" description="Helical" evidence="12">
    <location>
        <begin position="303"/>
        <end position="321"/>
    </location>
</feature>
<dbReference type="InterPro" id="IPR003660">
    <property type="entry name" value="HAMP_dom"/>
</dbReference>
<dbReference type="SMART" id="SM00388">
    <property type="entry name" value="HisKA"/>
    <property type="match status" value="1"/>
</dbReference>
<dbReference type="PROSITE" id="PS50885">
    <property type="entry name" value="HAMP"/>
    <property type="match status" value="1"/>
</dbReference>
<dbReference type="Gene3D" id="3.30.565.10">
    <property type="entry name" value="Histidine kinase-like ATPase, C-terminal domain"/>
    <property type="match status" value="1"/>
</dbReference>
<dbReference type="InterPro" id="IPR003661">
    <property type="entry name" value="HisK_dim/P_dom"/>
</dbReference>
<evidence type="ECO:0000256" key="6">
    <source>
        <dbReference type="ARBA" id="ARBA00022692"/>
    </source>
</evidence>
<feature type="compositionally biased region" description="Polar residues" evidence="11">
    <location>
        <begin position="1"/>
        <end position="24"/>
    </location>
</feature>
<comment type="caution">
    <text evidence="15">The sequence shown here is derived from an EMBL/GenBank/DDBJ whole genome shotgun (WGS) entry which is preliminary data.</text>
</comment>
<name>A0ABV8UNI2_9PROT</name>
<sequence length="608" mass="66621">MAGSSLLTEQTGGTSRSSPNTARQQDTEPEEEAVDALSDEANVKGNSSKKARRRPGKGQAAHGASRSDDSEGERNTWRRPAWRSPLTRRILLLNVLVLLIPVLGLLHLDQYRQSLIDSEQEAMRTQATTVALALGSAAVRDGNNGEQELMHESARQLIRVLLGNSQMRARLFSQDGDLIADSNLLGGSDSQVQVEELPPPDDPGASAVRSIGTLYDHIMRLLTGSQNLPLYQESPQQQAKDYEEVLQALQGEEATMIRRDSGNRLVLSVSVPVQRYRQVVGGLMMTKGGDSVERAVRDRRSDILLVFAVALGVTVLLSFYLSHTIAAPIRRLARGAERIRGSSTKANVIPDLRNRNDEIGDLSEALIDMTEALHARLEAIETFAADVAHEIKNPLTSLRSAVETANRVEDEEQRKRLMGIILDDVQRLDRLISDISDASRLDAELARAESERIEMARLLDALGEIHKPLCEDKGLTFQIKVPQQDPLTVLGLEGRLGQVFRNLISNAISFSPDGGVIELRAWRETDPILGPVVVATISDQGPGIPDGKLQAIFDRFYSERPQAEKFGTHSGLGLSISLQIIEAHKGTLIAENRPEGGACFIVRLPAEE</sequence>
<dbReference type="Pfam" id="PF13756">
    <property type="entry name" value="Stimulus_sens_1"/>
    <property type="match status" value="1"/>
</dbReference>
<evidence type="ECO:0000256" key="12">
    <source>
        <dbReference type="SAM" id="Phobius"/>
    </source>
</evidence>
<dbReference type="Gene3D" id="6.10.340.10">
    <property type="match status" value="1"/>
</dbReference>
<feature type="transmembrane region" description="Helical" evidence="12">
    <location>
        <begin position="90"/>
        <end position="108"/>
    </location>
</feature>
<keyword evidence="10 12" id="KW-0472">Membrane</keyword>
<keyword evidence="16" id="KW-1185">Reference proteome</keyword>
<feature type="domain" description="HAMP" evidence="14">
    <location>
        <begin position="323"/>
        <end position="378"/>
    </location>
</feature>
<evidence type="ECO:0000259" key="14">
    <source>
        <dbReference type="PROSITE" id="PS50885"/>
    </source>
</evidence>
<dbReference type="Pfam" id="PF02518">
    <property type="entry name" value="HATPase_c"/>
    <property type="match status" value="1"/>
</dbReference>
<evidence type="ECO:0000256" key="4">
    <source>
        <dbReference type="ARBA" id="ARBA00022553"/>
    </source>
</evidence>
<dbReference type="SUPFAM" id="SSF55874">
    <property type="entry name" value="ATPase domain of HSP90 chaperone/DNA topoisomerase II/histidine kinase"/>
    <property type="match status" value="1"/>
</dbReference>
<dbReference type="InterPro" id="IPR004358">
    <property type="entry name" value="Sig_transdc_His_kin-like_C"/>
</dbReference>
<dbReference type="EC" id="2.7.13.3" evidence="3"/>
<evidence type="ECO:0000256" key="8">
    <source>
        <dbReference type="ARBA" id="ARBA00022989"/>
    </source>
</evidence>
<feature type="compositionally biased region" description="Basic residues" evidence="11">
    <location>
        <begin position="47"/>
        <end position="56"/>
    </location>
</feature>
<feature type="region of interest" description="Disordered" evidence="11">
    <location>
        <begin position="1"/>
        <end position="76"/>
    </location>
</feature>
<evidence type="ECO:0000256" key="11">
    <source>
        <dbReference type="SAM" id="MobiDB-lite"/>
    </source>
</evidence>
<dbReference type="CDD" id="cd00082">
    <property type="entry name" value="HisKA"/>
    <property type="match status" value="1"/>
</dbReference>
<evidence type="ECO:0000313" key="15">
    <source>
        <dbReference type="EMBL" id="MFC4352114.1"/>
    </source>
</evidence>
<dbReference type="RefSeq" id="WP_382422464.1">
    <property type="nucleotide sequence ID" value="NZ_JBHSCW010000006.1"/>
</dbReference>
<dbReference type="InterPro" id="IPR025908">
    <property type="entry name" value="Sensor_TM1"/>
</dbReference>
<dbReference type="InterPro" id="IPR005467">
    <property type="entry name" value="His_kinase_dom"/>
</dbReference>
<evidence type="ECO:0000256" key="7">
    <source>
        <dbReference type="ARBA" id="ARBA00022777"/>
    </source>
</evidence>
<evidence type="ECO:0000256" key="1">
    <source>
        <dbReference type="ARBA" id="ARBA00000085"/>
    </source>
</evidence>
<keyword evidence="7" id="KW-0418">Kinase</keyword>
<keyword evidence="5" id="KW-0808">Transferase</keyword>
<comment type="subcellular location">
    <subcellularLocation>
        <location evidence="2">Membrane</location>
    </subcellularLocation>
</comment>
<feature type="compositionally biased region" description="Basic and acidic residues" evidence="11">
    <location>
        <begin position="65"/>
        <end position="76"/>
    </location>
</feature>
<proteinExistence type="predicted"/>
<dbReference type="PANTHER" id="PTHR45436:SF5">
    <property type="entry name" value="SENSOR HISTIDINE KINASE TRCS"/>
    <property type="match status" value="1"/>
</dbReference>
<dbReference type="Pfam" id="PF13755">
    <property type="entry name" value="Sensor_TM1"/>
    <property type="match status" value="1"/>
</dbReference>
<dbReference type="PRINTS" id="PR00344">
    <property type="entry name" value="BCTRLSENSOR"/>
</dbReference>
<dbReference type="InterPro" id="IPR036890">
    <property type="entry name" value="HATPase_C_sf"/>
</dbReference>
<evidence type="ECO:0000256" key="3">
    <source>
        <dbReference type="ARBA" id="ARBA00012438"/>
    </source>
</evidence>